<accession>A0ABX2B3V8</accession>
<name>A0ABX2B3V8_9BACT</name>
<evidence type="ECO:0000313" key="1">
    <source>
        <dbReference type="EMBL" id="NPE26199.1"/>
    </source>
</evidence>
<evidence type="ECO:0008006" key="3">
    <source>
        <dbReference type="Google" id="ProtNLM"/>
    </source>
</evidence>
<gene>
    <name evidence="1" type="ORF">HPS54_11890</name>
</gene>
<dbReference type="EMBL" id="JABKKJ010000033">
    <property type="protein sequence ID" value="NPE26199.1"/>
    <property type="molecule type" value="Genomic_DNA"/>
</dbReference>
<dbReference type="Proteomes" id="UP000820977">
    <property type="component" value="Unassembled WGS sequence"/>
</dbReference>
<keyword evidence="2" id="KW-1185">Reference proteome</keyword>
<sequence>MKVETLDASYGIYAFEYRTVELYVSTSEDDDVITLASKYFMRGMPSDKEFNFNQMLKVLPGDYSDYEIELLPYGDCCMSRAWRFDIEKNDTPDKLFKNMLDDMVNATFGLISAIRSTEKKYDYY</sequence>
<dbReference type="RefSeq" id="WP_172345656.1">
    <property type="nucleotide sequence ID" value="NZ_CASYYZ010000133.1"/>
</dbReference>
<protein>
    <recommendedName>
        <fullName evidence="3">Phage protein</fullName>
    </recommendedName>
</protein>
<evidence type="ECO:0000313" key="2">
    <source>
        <dbReference type="Proteomes" id="UP000820977"/>
    </source>
</evidence>
<proteinExistence type="predicted"/>
<organism evidence="1 2">
    <name type="scientific">Xylanibacter caecicola</name>
    <dbReference type="NCBI Taxonomy" id="2736294"/>
    <lineage>
        <taxon>Bacteria</taxon>
        <taxon>Pseudomonadati</taxon>
        <taxon>Bacteroidota</taxon>
        <taxon>Bacteroidia</taxon>
        <taxon>Bacteroidales</taxon>
        <taxon>Prevotellaceae</taxon>
        <taxon>Xylanibacter</taxon>
    </lineage>
</organism>
<comment type="caution">
    <text evidence="1">The sequence shown here is derived from an EMBL/GenBank/DDBJ whole genome shotgun (WGS) entry which is preliminary data.</text>
</comment>
<reference evidence="1 2" key="1">
    <citation type="submission" date="2020-05" db="EMBL/GenBank/DDBJ databases">
        <title>Distinct polysaccharide utilization as determinants for interspecies competition between intestinal Prevotella spp.</title>
        <authorList>
            <person name="Galvez E.J.C."/>
            <person name="Iljazovic A."/>
            <person name="Strowig T."/>
        </authorList>
    </citation>
    <scope>NUCLEOTIDE SEQUENCE [LARGE SCALE GENOMIC DNA]</scope>
    <source>
        <strain evidence="1 2">PCHR</strain>
    </source>
</reference>